<protein>
    <submittedName>
        <fullName evidence="3">16S rRNA (Guanine(966)-N(2))-methyltransferase RsmD</fullName>
        <ecNumber evidence="3">2.1.1.171</ecNumber>
    </submittedName>
</protein>
<dbReference type="Proteomes" id="UP000274139">
    <property type="component" value="Unassembled WGS sequence"/>
</dbReference>
<evidence type="ECO:0000256" key="2">
    <source>
        <dbReference type="ARBA" id="ARBA00022679"/>
    </source>
</evidence>
<dbReference type="PIRSF" id="PIRSF004553">
    <property type="entry name" value="CHP00095"/>
    <property type="match status" value="1"/>
</dbReference>
<dbReference type="RefSeq" id="WP_103524435.1">
    <property type="nucleotide sequence ID" value="NZ_JAIZDC010000005.1"/>
</dbReference>
<dbReference type="Gene3D" id="3.40.50.150">
    <property type="entry name" value="Vaccinia Virus protein VP39"/>
    <property type="match status" value="1"/>
</dbReference>
<dbReference type="InterPro" id="IPR029063">
    <property type="entry name" value="SAM-dependent_MTases_sf"/>
</dbReference>
<dbReference type="PROSITE" id="PS00092">
    <property type="entry name" value="N6_MTASE"/>
    <property type="match status" value="1"/>
</dbReference>
<dbReference type="SUPFAM" id="SSF53335">
    <property type="entry name" value="S-adenosyl-L-methionine-dependent methyltransferases"/>
    <property type="match status" value="1"/>
</dbReference>
<sequence>MNQQRNKVRIIGGQYRRRLLPFPDAEGLRPTPDRVRETVFNWLGQELHGKRCLDLFAGSGALGFEAASRAATRVVMVEKTRKVAESLKANRQLLAAAAIEVVPMDALLYLKSCREQFDIIFADPPYDSGLLQQVLPLLQPLLATDGVLYFEARHWPESLPGWQIVKQDKAGMVHYALVRPIAEESL</sequence>
<dbReference type="CDD" id="cd02440">
    <property type="entry name" value="AdoMet_MTases"/>
    <property type="match status" value="1"/>
</dbReference>
<dbReference type="OrthoDB" id="9803017at2"/>
<dbReference type="EMBL" id="RFAR01000033">
    <property type="protein sequence ID" value="RMC98614.1"/>
    <property type="molecule type" value="Genomic_DNA"/>
</dbReference>
<dbReference type="InterPro" id="IPR002052">
    <property type="entry name" value="DNA_methylase_N6_adenine_CS"/>
</dbReference>
<dbReference type="GO" id="GO:0052913">
    <property type="term" value="F:16S rRNA (guanine(966)-N(2))-methyltransferase activity"/>
    <property type="evidence" value="ECO:0007669"/>
    <property type="project" value="UniProtKB-EC"/>
</dbReference>
<dbReference type="EC" id="2.1.1.171" evidence="3"/>
<accession>A0A454JJ37</accession>
<name>A0A454JJ37_9NEIS</name>
<gene>
    <name evidence="3" type="primary">rsmD</name>
    <name evidence="3" type="ORF">EAY64_08995</name>
</gene>
<dbReference type="AlphaFoldDB" id="A0A454JJ37"/>
<keyword evidence="4" id="KW-1185">Reference proteome</keyword>
<dbReference type="GO" id="GO:0003676">
    <property type="term" value="F:nucleic acid binding"/>
    <property type="evidence" value="ECO:0007669"/>
    <property type="project" value="InterPro"/>
</dbReference>
<dbReference type="InterPro" id="IPR004398">
    <property type="entry name" value="RNA_MeTrfase_RsmD"/>
</dbReference>
<reference evidence="3 4" key="1">
    <citation type="submission" date="2018-10" db="EMBL/GenBank/DDBJ databases">
        <title>Draft genome sequence of Aquitalea MWU14-2217 isolated from a wild cranberry bog in Provincetown, Massachusetts.</title>
        <authorList>
            <person name="Ebadzadsahrai G."/>
            <person name="Soby S."/>
        </authorList>
    </citation>
    <scope>NUCLEOTIDE SEQUENCE [LARGE SCALE GENOMIC DNA]</scope>
    <source>
        <strain evidence="3 4">MWU14-2217</strain>
    </source>
</reference>
<comment type="caution">
    <text evidence="3">The sequence shown here is derived from an EMBL/GenBank/DDBJ whole genome shotgun (WGS) entry which is preliminary data.</text>
</comment>
<dbReference type="NCBIfam" id="TIGR00095">
    <property type="entry name" value="16S rRNA (guanine(966)-N(2))-methyltransferase RsmD"/>
    <property type="match status" value="1"/>
</dbReference>
<keyword evidence="2 3" id="KW-0808">Transferase</keyword>
<evidence type="ECO:0000313" key="3">
    <source>
        <dbReference type="EMBL" id="RMC98614.1"/>
    </source>
</evidence>
<keyword evidence="1 3" id="KW-0489">Methyltransferase</keyword>
<dbReference type="PANTHER" id="PTHR43542:SF1">
    <property type="entry name" value="METHYLTRANSFERASE"/>
    <property type="match status" value="1"/>
</dbReference>
<dbReference type="PANTHER" id="PTHR43542">
    <property type="entry name" value="METHYLTRANSFERASE"/>
    <property type="match status" value="1"/>
</dbReference>
<evidence type="ECO:0000256" key="1">
    <source>
        <dbReference type="ARBA" id="ARBA00022603"/>
    </source>
</evidence>
<evidence type="ECO:0000313" key="4">
    <source>
        <dbReference type="Proteomes" id="UP000274139"/>
    </source>
</evidence>
<proteinExistence type="predicted"/>
<organism evidence="3 4">
    <name type="scientific">Aquitalea palustris</name>
    <dbReference type="NCBI Taxonomy" id="2480983"/>
    <lineage>
        <taxon>Bacteria</taxon>
        <taxon>Pseudomonadati</taxon>
        <taxon>Pseudomonadota</taxon>
        <taxon>Betaproteobacteria</taxon>
        <taxon>Neisseriales</taxon>
        <taxon>Chromobacteriaceae</taxon>
        <taxon>Aquitalea</taxon>
    </lineage>
</organism>
<dbReference type="Pfam" id="PF03602">
    <property type="entry name" value="Cons_hypoth95"/>
    <property type="match status" value="1"/>
</dbReference>